<gene>
    <name evidence="1" type="ORF">GPUH_LOCUS17459</name>
</gene>
<evidence type="ECO:0000313" key="3">
    <source>
        <dbReference type="WBParaSite" id="GPUH_0001748001-mRNA-1"/>
    </source>
</evidence>
<keyword evidence="2" id="KW-1185">Reference proteome</keyword>
<dbReference type="Proteomes" id="UP000271098">
    <property type="component" value="Unassembled WGS sequence"/>
</dbReference>
<dbReference type="AlphaFoldDB" id="A0A183E917"/>
<dbReference type="EMBL" id="UYRT01085213">
    <property type="protein sequence ID" value="VDN29846.1"/>
    <property type="molecule type" value="Genomic_DNA"/>
</dbReference>
<name>A0A183E917_9BILA</name>
<sequence length="116" mass="12725">MVGGQTTSKSNKAVVCLPDVPHPDLSWLCPDEEILSACPQHRYGSLSESGPILGIGGFISEEAVFDDHFFGIPKSVDLWPEGLVSLAEYPLMRPILLHCHLWDAFATYMSLPISQV</sequence>
<dbReference type="WBParaSite" id="GPUH_0001748001-mRNA-1">
    <property type="protein sequence ID" value="GPUH_0001748001-mRNA-1"/>
    <property type="gene ID" value="GPUH_0001748001"/>
</dbReference>
<organism evidence="3">
    <name type="scientific">Gongylonema pulchrum</name>
    <dbReference type="NCBI Taxonomy" id="637853"/>
    <lineage>
        <taxon>Eukaryota</taxon>
        <taxon>Metazoa</taxon>
        <taxon>Ecdysozoa</taxon>
        <taxon>Nematoda</taxon>
        <taxon>Chromadorea</taxon>
        <taxon>Rhabditida</taxon>
        <taxon>Spirurina</taxon>
        <taxon>Spiruromorpha</taxon>
        <taxon>Spiruroidea</taxon>
        <taxon>Gongylonematidae</taxon>
        <taxon>Gongylonema</taxon>
    </lineage>
</organism>
<protein>
    <submittedName>
        <fullName evidence="3">Wax2_C domain-containing protein</fullName>
    </submittedName>
</protein>
<evidence type="ECO:0000313" key="1">
    <source>
        <dbReference type="EMBL" id="VDN29846.1"/>
    </source>
</evidence>
<reference evidence="3" key="1">
    <citation type="submission" date="2016-06" db="UniProtKB">
        <authorList>
            <consortium name="WormBaseParasite"/>
        </authorList>
    </citation>
    <scope>IDENTIFICATION</scope>
</reference>
<reference evidence="1 2" key="2">
    <citation type="submission" date="2018-11" db="EMBL/GenBank/DDBJ databases">
        <authorList>
            <consortium name="Pathogen Informatics"/>
        </authorList>
    </citation>
    <scope>NUCLEOTIDE SEQUENCE [LARGE SCALE GENOMIC DNA]</scope>
</reference>
<accession>A0A183E917</accession>
<evidence type="ECO:0000313" key="2">
    <source>
        <dbReference type="Proteomes" id="UP000271098"/>
    </source>
</evidence>
<proteinExistence type="predicted"/>